<organism evidence="1 2">
    <name type="scientific">Streptomyces similanensis</name>
    <dbReference type="NCBI Taxonomy" id="1274988"/>
    <lineage>
        <taxon>Bacteria</taxon>
        <taxon>Bacillati</taxon>
        <taxon>Actinomycetota</taxon>
        <taxon>Actinomycetes</taxon>
        <taxon>Kitasatosporales</taxon>
        <taxon>Streptomycetaceae</taxon>
        <taxon>Streptomyces</taxon>
    </lineage>
</organism>
<name>A0ABP9L8I8_9ACTN</name>
<dbReference type="EMBL" id="BAABKC010000087">
    <property type="protein sequence ID" value="GAA5070840.1"/>
    <property type="molecule type" value="Genomic_DNA"/>
</dbReference>
<keyword evidence="2" id="KW-1185">Reference proteome</keyword>
<dbReference type="RefSeq" id="WP_345670880.1">
    <property type="nucleotide sequence ID" value="NZ_BAABKC010000087.1"/>
</dbReference>
<proteinExistence type="predicted"/>
<dbReference type="Proteomes" id="UP001500124">
    <property type="component" value="Unassembled WGS sequence"/>
</dbReference>
<reference evidence="2" key="1">
    <citation type="journal article" date="2019" name="Int. J. Syst. Evol. Microbiol.">
        <title>The Global Catalogue of Microorganisms (GCM) 10K type strain sequencing project: providing services to taxonomists for standard genome sequencing and annotation.</title>
        <authorList>
            <consortium name="The Broad Institute Genomics Platform"/>
            <consortium name="The Broad Institute Genome Sequencing Center for Infectious Disease"/>
            <person name="Wu L."/>
            <person name="Ma J."/>
        </authorList>
    </citation>
    <scope>NUCLEOTIDE SEQUENCE [LARGE SCALE GENOMIC DNA]</scope>
    <source>
        <strain evidence="2">JCM 18410</strain>
    </source>
</reference>
<accession>A0ABP9L8I8</accession>
<protein>
    <submittedName>
        <fullName evidence="1">Uncharacterized protein</fullName>
    </submittedName>
</protein>
<evidence type="ECO:0000313" key="1">
    <source>
        <dbReference type="EMBL" id="GAA5070840.1"/>
    </source>
</evidence>
<sequence length="77" mass="8268">MSEKATDHPVRVEFRTPAPVPVTALSALTAMAERAAAMVGARPLVVGDNFRQEGSDFVFSFTGRVAPVLQDDEEPIP</sequence>
<gene>
    <name evidence="1" type="ORF">GCM10023336_56350</name>
</gene>
<evidence type="ECO:0000313" key="2">
    <source>
        <dbReference type="Proteomes" id="UP001500124"/>
    </source>
</evidence>
<comment type="caution">
    <text evidence="1">The sequence shown here is derived from an EMBL/GenBank/DDBJ whole genome shotgun (WGS) entry which is preliminary data.</text>
</comment>